<keyword evidence="6 10" id="KW-0812">Transmembrane</keyword>
<proteinExistence type="predicted"/>
<dbReference type="Pfam" id="PF00512">
    <property type="entry name" value="HisKA"/>
    <property type="match status" value="1"/>
</dbReference>
<evidence type="ECO:0000313" key="14">
    <source>
        <dbReference type="Proteomes" id="UP001592531"/>
    </source>
</evidence>
<gene>
    <name evidence="13" type="ORF">ACEZDE_22885</name>
</gene>
<dbReference type="InterPro" id="IPR052162">
    <property type="entry name" value="Sensor_kinase/Photoreceptor"/>
</dbReference>
<evidence type="ECO:0000313" key="13">
    <source>
        <dbReference type="EMBL" id="MFC1419455.1"/>
    </source>
</evidence>
<dbReference type="InterPro" id="IPR003661">
    <property type="entry name" value="HisK_dim/P_dom"/>
</dbReference>
<comment type="catalytic activity">
    <reaction evidence="1">
        <text>ATP + protein L-histidine = ADP + protein N-phospho-L-histidine.</text>
        <dbReference type="EC" id="2.7.13.3"/>
    </reaction>
</comment>
<keyword evidence="4" id="KW-0597">Phosphoprotein</keyword>
<dbReference type="InterPro" id="IPR003660">
    <property type="entry name" value="HAMP_dom"/>
</dbReference>
<evidence type="ECO:0000256" key="8">
    <source>
        <dbReference type="ARBA" id="ARBA00022989"/>
    </source>
</evidence>
<dbReference type="InterPro" id="IPR036890">
    <property type="entry name" value="HATPase_C_sf"/>
</dbReference>
<accession>A0ABV6W0C0</accession>
<keyword evidence="10" id="KW-0472">Membrane</keyword>
<dbReference type="Gene3D" id="3.30.565.10">
    <property type="entry name" value="Histidine kinase-like ATPase, C-terminal domain"/>
    <property type="match status" value="1"/>
</dbReference>
<protein>
    <recommendedName>
        <fullName evidence="3">histidine kinase</fullName>
        <ecNumber evidence="3">2.7.13.3</ecNumber>
    </recommendedName>
</protein>
<evidence type="ECO:0000256" key="2">
    <source>
        <dbReference type="ARBA" id="ARBA00004236"/>
    </source>
</evidence>
<dbReference type="CDD" id="cd00082">
    <property type="entry name" value="HisKA"/>
    <property type="match status" value="1"/>
</dbReference>
<dbReference type="RefSeq" id="WP_380538965.1">
    <property type="nucleotide sequence ID" value="NZ_JBHFAB010000018.1"/>
</dbReference>
<keyword evidence="7" id="KW-0418">Kinase</keyword>
<evidence type="ECO:0000256" key="3">
    <source>
        <dbReference type="ARBA" id="ARBA00012438"/>
    </source>
</evidence>
<evidence type="ECO:0000256" key="9">
    <source>
        <dbReference type="ARBA" id="ARBA00023012"/>
    </source>
</evidence>
<dbReference type="Pfam" id="PF05227">
    <property type="entry name" value="CHASE3"/>
    <property type="match status" value="1"/>
</dbReference>
<dbReference type="SUPFAM" id="SSF55874">
    <property type="entry name" value="ATPase domain of HSP90 chaperone/DNA topoisomerase II/histidine kinase"/>
    <property type="match status" value="1"/>
</dbReference>
<sequence length="542" mass="58632">MRRPPDDASGRLTPWRRWTTGEWLRAGVLSALAVLLVLGGLGAWVLAQAATDTSTMVDHSSPALTSAVRLESALLDQETGIRGYGLTGRRDYLTPYTQGLADQKSAVDRLRTLLAGDPKPLADLDRVLARVETWQAVVARPVAAAAPGTQAQVATLTVAKGKADFDAVRAAAAVQQNRLQAERDSARASLDRIDVLRAWVFTTIAVVILLLAVLVFEGLRRGVTKPLEALSDDVRRVSGGEFDHPVDTGTGPADLRLLAADVEAMRRRLAEELAFADQTRLLLDDQAADLRRSNAELEQFAYVASHDLQEPLRKVASFCQLLQRRYADKLDERADQYIAFAVDGANRMQTLINDLLAFSRVGRVNAAYAAVDLEQLLETTLDSIGLAVEESGAVVTHDPLPTLTADPTQLGMLLQNLLTNAIKFRSPDRPPEIHISAEPGPDAWTFAVADNGIGIGAEYADRVFVIFQRLHTRDAYPGNGIGLAMCKKIVEYHGGSIAVDAEYAPGTRIVFTLPLPSEELPAALPPALPPALPRPGDDTESQ</sequence>
<evidence type="ECO:0000259" key="11">
    <source>
        <dbReference type="PROSITE" id="PS50109"/>
    </source>
</evidence>
<keyword evidence="9" id="KW-0902">Two-component regulatory system</keyword>
<dbReference type="InterPro" id="IPR003594">
    <property type="entry name" value="HATPase_dom"/>
</dbReference>
<evidence type="ECO:0000256" key="10">
    <source>
        <dbReference type="SAM" id="Phobius"/>
    </source>
</evidence>
<feature type="transmembrane region" description="Helical" evidence="10">
    <location>
        <begin position="23"/>
        <end position="46"/>
    </location>
</feature>
<dbReference type="Pfam" id="PF00672">
    <property type="entry name" value="HAMP"/>
    <property type="match status" value="1"/>
</dbReference>
<dbReference type="SMART" id="SM00387">
    <property type="entry name" value="HATPase_c"/>
    <property type="match status" value="1"/>
</dbReference>
<dbReference type="InterPro" id="IPR036097">
    <property type="entry name" value="HisK_dim/P_sf"/>
</dbReference>
<keyword evidence="14" id="KW-1185">Reference proteome</keyword>
<dbReference type="SMART" id="SM00304">
    <property type="entry name" value="HAMP"/>
    <property type="match status" value="1"/>
</dbReference>
<evidence type="ECO:0000259" key="12">
    <source>
        <dbReference type="PROSITE" id="PS50885"/>
    </source>
</evidence>
<keyword evidence="8 10" id="KW-1133">Transmembrane helix</keyword>
<organism evidence="13 14">
    <name type="scientific">Streptacidiphilus cavernicola</name>
    <dbReference type="NCBI Taxonomy" id="3342716"/>
    <lineage>
        <taxon>Bacteria</taxon>
        <taxon>Bacillati</taxon>
        <taxon>Actinomycetota</taxon>
        <taxon>Actinomycetes</taxon>
        <taxon>Kitasatosporales</taxon>
        <taxon>Streptomycetaceae</taxon>
        <taxon>Streptacidiphilus</taxon>
    </lineage>
</organism>
<feature type="domain" description="HAMP" evidence="12">
    <location>
        <begin position="221"/>
        <end position="274"/>
    </location>
</feature>
<dbReference type="InterPro" id="IPR005467">
    <property type="entry name" value="His_kinase_dom"/>
</dbReference>
<dbReference type="PANTHER" id="PTHR43304">
    <property type="entry name" value="PHYTOCHROME-LIKE PROTEIN CPH1"/>
    <property type="match status" value="1"/>
</dbReference>
<dbReference type="EMBL" id="JBHFAB010000018">
    <property type="protein sequence ID" value="MFC1419455.1"/>
    <property type="molecule type" value="Genomic_DNA"/>
</dbReference>
<dbReference type="CDD" id="cd16921">
    <property type="entry name" value="HATPase_FilI-like"/>
    <property type="match status" value="1"/>
</dbReference>
<feature type="domain" description="Histidine kinase" evidence="11">
    <location>
        <begin position="303"/>
        <end position="517"/>
    </location>
</feature>
<dbReference type="InterPro" id="IPR007891">
    <property type="entry name" value="CHASE3"/>
</dbReference>
<dbReference type="InterPro" id="IPR004358">
    <property type="entry name" value="Sig_transdc_His_kin-like_C"/>
</dbReference>
<dbReference type="SUPFAM" id="SSF158472">
    <property type="entry name" value="HAMP domain-like"/>
    <property type="match status" value="1"/>
</dbReference>
<feature type="transmembrane region" description="Helical" evidence="10">
    <location>
        <begin position="195"/>
        <end position="216"/>
    </location>
</feature>
<name>A0ABV6W0C0_9ACTN</name>
<dbReference type="Pfam" id="PF02518">
    <property type="entry name" value="HATPase_c"/>
    <property type="match status" value="1"/>
</dbReference>
<evidence type="ECO:0000256" key="4">
    <source>
        <dbReference type="ARBA" id="ARBA00022553"/>
    </source>
</evidence>
<comment type="subcellular location">
    <subcellularLocation>
        <location evidence="2">Cell membrane</location>
    </subcellularLocation>
</comment>
<evidence type="ECO:0000256" key="5">
    <source>
        <dbReference type="ARBA" id="ARBA00022679"/>
    </source>
</evidence>
<evidence type="ECO:0000256" key="7">
    <source>
        <dbReference type="ARBA" id="ARBA00022777"/>
    </source>
</evidence>
<comment type="caution">
    <text evidence="13">The sequence shown here is derived from an EMBL/GenBank/DDBJ whole genome shotgun (WGS) entry which is preliminary data.</text>
</comment>
<dbReference type="Gene3D" id="6.10.340.10">
    <property type="match status" value="1"/>
</dbReference>
<reference evidence="13 14" key="1">
    <citation type="submission" date="2024-09" db="EMBL/GenBank/DDBJ databases">
        <authorList>
            <person name="Lee S.D."/>
        </authorList>
    </citation>
    <scope>NUCLEOTIDE SEQUENCE [LARGE SCALE GENOMIC DNA]</scope>
    <source>
        <strain evidence="13 14">N8-3</strain>
    </source>
</reference>
<dbReference type="EC" id="2.7.13.3" evidence="3"/>
<evidence type="ECO:0000256" key="1">
    <source>
        <dbReference type="ARBA" id="ARBA00000085"/>
    </source>
</evidence>
<dbReference type="Gene3D" id="1.10.287.130">
    <property type="match status" value="1"/>
</dbReference>
<dbReference type="PANTHER" id="PTHR43304:SF1">
    <property type="entry name" value="PAC DOMAIN-CONTAINING PROTEIN"/>
    <property type="match status" value="1"/>
</dbReference>
<dbReference type="PRINTS" id="PR00344">
    <property type="entry name" value="BCTRLSENSOR"/>
</dbReference>
<keyword evidence="5" id="KW-0808">Transferase</keyword>
<evidence type="ECO:0000256" key="6">
    <source>
        <dbReference type="ARBA" id="ARBA00022692"/>
    </source>
</evidence>
<dbReference type="PROSITE" id="PS50109">
    <property type="entry name" value="HIS_KIN"/>
    <property type="match status" value="1"/>
</dbReference>
<dbReference type="PROSITE" id="PS50885">
    <property type="entry name" value="HAMP"/>
    <property type="match status" value="1"/>
</dbReference>
<dbReference type="Proteomes" id="UP001592531">
    <property type="component" value="Unassembled WGS sequence"/>
</dbReference>
<dbReference type="SMART" id="SM00388">
    <property type="entry name" value="HisKA"/>
    <property type="match status" value="1"/>
</dbReference>
<dbReference type="SUPFAM" id="SSF47384">
    <property type="entry name" value="Homodimeric domain of signal transducing histidine kinase"/>
    <property type="match status" value="1"/>
</dbReference>